<dbReference type="Proteomes" id="UP000186657">
    <property type="component" value="Unassembled WGS sequence"/>
</dbReference>
<feature type="region of interest" description="Disordered" evidence="7">
    <location>
        <begin position="275"/>
        <end position="345"/>
    </location>
</feature>
<dbReference type="EMBL" id="MKZS01000001">
    <property type="protein sequence ID" value="OLT58768.1"/>
    <property type="molecule type" value="Genomic_DNA"/>
</dbReference>
<comment type="similarity">
    <text evidence="2">Belongs to the class-V pyridoxal-phosphate-dependent aminotransferase family. Csd subfamily.</text>
</comment>
<evidence type="ECO:0000256" key="5">
    <source>
        <dbReference type="ARBA" id="ARBA00022898"/>
    </source>
</evidence>
<dbReference type="GO" id="GO:0006534">
    <property type="term" value="P:cysteine metabolic process"/>
    <property type="evidence" value="ECO:0007669"/>
    <property type="project" value="InterPro"/>
</dbReference>
<dbReference type="CDD" id="cd06453">
    <property type="entry name" value="SufS_like"/>
    <property type="match status" value="1"/>
</dbReference>
<evidence type="ECO:0000256" key="2">
    <source>
        <dbReference type="ARBA" id="ARBA00010447"/>
    </source>
</evidence>
<feature type="region of interest" description="Disordered" evidence="7">
    <location>
        <begin position="145"/>
        <end position="253"/>
    </location>
</feature>
<feature type="region of interest" description="Disordered" evidence="7">
    <location>
        <begin position="1"/>
        <end position="31"/>
    </location>
</feature>
<keyword evidence="10" id="KW-1185">Reference proteome</keyword>
<comment type="catalytic activity">
    <reaction evidence="6">
        <text>(sulfur carrier)-H + L-cysteine = (sulfur carrier)-SH + L-alanine</text>
        <dbReference type="Rhea" id="RHEA:43892"/>
        <dbReference type="Rhea" id="RHEA-COMP:14737"/>
        <dbReference type="Rhea" id="RHEA-COMP:14739"/>
        <dbReference type="ChEBI" id="CHEBI:29917"/>
        <dbReference type="ChEBI" id="CHEBI:35235"/>
        <dbReference type="ChEBI" id="CHEBI:57972"/>
        <dbReference type="ChEBI" id="CHEBI:64428"/>
        <dbReference type="EC" id="2.8.1.7"/>
    </reaction>
</comment>
<keyword evidence="5" id="KW-0663">Pyridoxal phosphate</keyword>
<evidence type="ECO:0000256" key="4">
    <source>
        <dbReference type="ARBA" id="ARBA00022679"/>
    </source>
</evidence>
<dbReference type="SUPFAM" id="SSF53383">
    <property type="entry name" value="PLP-dependent transferases"/>
    <property type="match status" value="1"/>
</dbReference>
<dbReference type="AlphaFoldDB" id="A0A1U7MYG7"/>
<keyword evidence="4" id="KW-0808">Transferase</keyword>
<dbReference type="NCBIfam" id="TIGR01979">
    <property type="entry name" value="sufS"/>
    <property type="match status" value="1"/>
</dbReference>
<feature type="compositionally biased region" description="Polar residues" evidence="7">
    <location>
        <begin position="1"/>
        <end position="20"/>
    </location>
</feature>
<feature type="compositionally biased region" description="Low complexity" evidence="7">
    <location>
        <begin position="68"/>
        <end position="92"/>
    </location>
</feature>
<feature type="compositionally biased region" description="Polar residues" evidence="7">
    <location>
        <begin position="145"/>
        <end position="176"/>
    </location>
</feature>
<dbReference type="Gene3D" id="3.90.1150.10">
    <property type="entry name" value="Aspartate Aminotransferase, domain 1"/>
    <property type="match status" value="1"/>
</dbReference>
<name>A0A1U7MYG7_9CYAN</name>
<dbReference type="GO" id="GO:0031071">
    <property type="term" value="F:cysteine desulfurase activity"/>
    <property type="evidence" value="ECO:0007669"/>
    <property type="project" value="UniProtKB-EC"/>
</dbReference>
<comment type="caution">
    <text evidence="9">The sequence shown here is derived from an EMBL/GenBank/DDBJ whole genome shotgun (WGS) entry which is preliminary data.</text>
</comment>
<evidence type="ECO:0000313" key="10">
    <source>
        <dbReference type="Proteomes" id="UP000186657"/>
    </source>
</evidence>
<dbReference type="InterPro" id="IPR015422">
    <property type="entry name" value="PyrdxlP-dep_Trfase_small"/>
</dbReference>
<feature type="domain" description="Aminotransferase class V" evidence="8">
    <location>
        <begin position="523"/>
        <end position="892"/>
    </location>
</feature>
<gene>
    <name evidence="9" type="ORF">BJP37_06645</name>
</gene>
<feature type="region of interest" description="Disordered" evidence="7">
    <location>
        <begin position="66"/>
        <end position="109"/>
    </location>
</feature>
<accession>A0A1U7MYG7</accession>
<dbReference type="InterPro" id="IPR000192">
    <property type="entry name" value="Aminotrans_V_dom"/>
</dbReference>
<dbReference type="PANTHER" id="PTHR43586:SF8">
    <property type="entry name" value="CYSTEINE DESULFURASE 1, CHLOROPLASTIC"/>
    <property type="match status" value="1"/>
</dbReference>
<reference evidence="9 10" key="1">
    <citation type="submission" date="2016-10" db="EMBL/GenBank/DDBJ databases">
        <title>Comparative genomics uncovers the prolific and rare metabolic potential of the cyanobacterial genus Moorea.</title>
        <authorList>
            <person name="Leao T."/>
            <person name="Castelao G."/>
            <person name="Korobeynikov A."/>
            <person name="Monroe E.A."/>
            <person name="Podell S."/>
            <person name="Glukhov E."/>
            <person name="Allen E."/>
            <person name="Gerwick W.H."/>
            <person name="Gerwick L."/>
        </authorList>
    </citation>
    <scope>NUCLEOTIDE SEQUENCE [LARGE SCALE GENOMIC DNA]</scope>
    <source>
        <strain evidence="9 10">PNG5-198</strain>
    </source>
</reference>
<evidence type="ECO:0000256" key="7">
    <source>
        <dbReference type="SAM" id="MobiDB-lite"/>
    </source>
</evidence>
<dbReference type="GO" id="GO:0030170">
    <property type="term" value="F:pyridoxal phosphate binding"/>
    <property type="evidence" value="ECO:0007669"/>
    <property type="project" value="InterPro"/>
</dbReference>
<dbReference type="PANTHER" id="PTHR43586">
    <property type="entry name" value="CYSTEINE DESULFURASE"/>
    <property type="match status" value="1"/>
</dbReference>
<organism evidence="9 10">
    <name type="scientific">Moorena bouillonii PNG</name>
    <dbReference type="NCBI Taxonomy" id="568701"/>
    <lineage>
        <taxon>Bacteria</taxon>
        <taxon>Bacillati</taxon>
        <taxon>Cyanobacteriota</taxon>
        <taxon>Cyanophyceae</taxon>
        <taxon>Coleofasciculales</taxon>
        <taxon>Coleofasciculaceae</taxon>
        <taxon>Moorena</taxon>
    </lineage>
</organism>
<sequence length="904" mass="95286">MTEQQGLNLSPSPQNSQPLESSFGGDLSDPQMLDQILNQLLAQLPEPLTSPKAMAGMIPQMLTGQGLSQPVALAQPQSSSQSPKQPEAQPQQTTSGQSPEQLLSDAQQQLSSLQGLGQIIDPIISEAQPLMSGLESLDLLGAEAQQQLSSGSTPDQMAGTSQLSPDFQGKTPTSAPLTPVPQGDTSGSASMPEISSAQTPNLSPTQTSEAATKSTTAPSTATEANRPGRQVPSQSPSSENGMTGMGDLSLSEFLPDSAELQRLFEQGMAAVLPTKPALPASPQFGSDQMGAAGSTSTALQNPEQVGSEVEPKTKTVLNLEQPGAVGQQSSPDIQGKTAASSQSASLFDGSSPDFYFLPNLSPTITSAASTLPAGDPSGTNTVAPEQLGGAIETQSRELQGQGEREIGNLKQLGARSTSEALPQLEMLPGAEFLSILEEGAGHIPLSEADLHQSLTEPPAAVPLPPGSTPKFYFLPDSKPAESSSSKPSTEQQTSQLPQDGFDVEAVRRDFPILHQQVHGKPLIWMDNAATSQKPQSVIDTLSQFYEQDNSNVHRGAHTLAARSTNAYEDAREKIQRFLGASLATEIVFVRGTTEGINLVAQAYGRKHVKAGDEILLTTLEHHSNIVPWQMLAQEKGAVLKVAPISDQGEILLEEYQKLLSDRTRIVALSHVSNVLGTVLPIKTMAAMAHRHGATVVVDGAQSVPHFRTNVQDLGADFYVFSGHKLFGPTGIGALYGKAALLKEMPPWQGGGNMIESVSFEKTTFNDIPAKFEAGTGNLAAAVGLGAAIDYLNQIGFEAAAKHEEALMAYATAAMAAIPGLRQIGTAPGKVSTLSFTLKNISSEDMGKFLDSEGIAVRAGHHCAQPTLKRFGLTSTVRPSLAFYNTFGEVDKLIAAIKKAKHQLS</sequence>
<evidence type="ECO:0000256" key="3">
    <source>
        <dbReference type="ARBA" id="ARBA00012239"/>
    </source>
</evidence>
<comment type="cofactor">
    <cofactor evidence="1">
        <name>pyridoxal 5'-phosphate</name>
        <dbReference type="ChEBI" id="CHEBI:597326"/>
    </cofactor>
</comment>
<feature type="region of interest" description="Disordered" evidence="7">
    <location>
        <begin position="365"/>
        <end position="401"/>
    </location>
</feature>
<evidence type="ECO:0000259" key="8">
    <source>
        <dbReference type="Pfam" id="PF00266"/>
    </source>
</evidence>
<evidence type="ECO:0000256" key="6">
    <source>
        <dbReference type="ARBA" id="ARBA00050776"/>
    </source>
</evidence>
<dbReference type="InterPro" id="IPR010970">
    <property type="entry name" value="Cys_dSase_SufS"/>
</dbReference>
<dbReference type="EC" id="2.8.1.7" evidence="3"/>
<proteinExistence type="inferred from homology"/>
<evidence type="ECO:0000256" key="1">
    <source>
        <dbReference type="ARBA" id="ARBA00001933"/>
    </source>
</evidence>
<dbReference type="Pfam" id="PF00266">
    <property type="entry name" value="Aminotran_5"/>
    <property type="match status" value="1"/>
</dbReference>
<feature type="compositionally biased region" description="Polar residues" evidence="7">
    <location>
        <begin position="326"/>
        <end position="345"/>
    </location>
</feature>
<feature type="region of interest" description="Disordered" evidence="7">
    <location>
        <begin position="456"/>
        <end position="500"/>
    </location>
</feature>
<dbReference type="InterPro" id="IPR015424">
    <property type="entry name" value="PyrdxlP-dep_Trfase"/>
</dbReference>
<dbReference type="InterPro" id="IPR015421">
    <property type="entry name" value="PyrdxlP-dep_Trfase_major"/>
</dbReference>
<protein>
    <recommendedName>
        <fullName evidence="3">cysteine desulfurase</fullName>
        <ecNumber evidence="3">2.8.1.7</ecNumber>
    </recommendedName>
</protein>
<feature type="compositionally biased region" description="Low complexity" evidence="7">
    <location>
        <begin position="205"/>
        <end position="224"/>
    </location>
</feature>
<feature type="compositionally biased region" description="Polar residues" evidence="7">
    <location>
        <begin position="231"/>
        <end position="241"/>
    </location>
</feature>
<dbReference type="Gene3D" id="3.40.640.10">
    <property type="entry name" value="Type I PLP-dependent aspartate aminotransferase-like (Major domain)"/>
    <property type="match status" value="1"/>
</dbReference>
<feature type="compositionally biased region" description="Low complexity" evidence="7">
    <location>
        <begin position="480"/>
        <end position="494"/>
    </location>
</feature>
<evidence type="ECO:0000313" key="9">
    <source>
        <dbReference type="EMBL" id="OLT58768.1"/>
    </source>
</evidence>
<feature type="compositionally biased region" description="Polar residues" evidence="7">
    <location>
        <begin position="183"/>
        <end position="204"/>
    </location>
</feature>
<feature type="compositionally biased region" description="Polar residues" evidence="7">
    <location>
        <begin position="293"/>
        <end position="304"/>
    </location>
</feature>